<dbReference type="EMBL" id="VLLC01000008">
    <property type="protein sequence ID" value="TWI73251.1"/>
    <property type="molecule type" value="Genomic_DNA"/>
</dbReference>
<evidence type="ECO:0000313" key="1">
    <source>
        <dbReference type="EMBL" id="TWI73251.1"/>
    </source>
</evidence>
<dbReference type="SUPFAM" id="SSF89360">
    <property type="entry name" value="HesB-like domain"/>
    <property type="match status" value="1"/>
</dbReference>
<protein>
    <submittedName>
        <fullName evidence="1">Iron-sulfur cluster assembly protein</fullName>
    </submittedName>
</protein>
<gene>
    <name evidence="1" type="ORF">LZ24_01339</name>
</gene>
<proteinExistence type="predicted"/>
<dbReference type="NCBIfam" id="NF038090">
    <property type="entry name" value="IscA_HesB_Se"/>
    <property type="match status" value="1"/>
</dbReference>
<dbReference type="InterPro" id="IPR035903">
    <property type="entry name" value="HesB-like_dom_sf"/>
</dbReference>
<organism evidence="1 2">
    <name type="scientific">Desulfobotulus alkaliphilus</name>
    <dbReference type="NCBI Taxonomy" id="622671"/>
    <lineage>
        <taxon>Bacteria</taxon>
        <taxon>Pseudomonadati</taxon>
        <taxon>Thermodesulfobacteriota</taxon>
        <taxon>Desulfobacteria</taxon>
        <taxon>Desulfobacterales</taxon>
        <taxon>Desulfobacteraceae</taxon>
        <taxon>Desulfobotulus</taxon>
    </lineage>
</organism>
<sequence>MFTVTPEAQKEVASFFEGKELQPIRIFIHGGGCGGPMVAMALDEKKDNDTSFEIAGITYVVENDLFEAGKPFEVAFNGMGFAVNSSLKLEAAGGGCSGCSSAGSSGSCGC</sequence>
<name>A0A562RVY5_9BACT</name>
<dbReference type="RefSeq" id="WP_144683775.1">
    <property type="nucleotide sequence ID" value="NZ_VLLC01000008.1"/>
</dbReference>
<dbReference type="OrthoDB" id="5460919at2"/>
<accession>A0A562RVY5</accession>
<reference evidence="1 2" key="1">
    <citation type="submission" date="2019-07" db="EMBL/GenBank/DDBJ databases">
        <title>Genome sequencing of 100 strains of the haloalkaliphilic chemolithoautotrophic sulfur-oxidizing bacterium Thioalkalivibrio.</title>
        <authorList>
            <person name="Muyzer G."/>
        </authorList>
    </citation>
    <scope>NUCLEOTIDE SEQUENCE [LARGE SCALE GENOMIC DNA]</scope>
    <source>
        <strain evidence="1 2">ASO4-4</strain>
    </source>
</reference>
<comment type="caution">
    <text evidence="1">The sequence shown here is derived from an EMBL/GenBank/DDBJ whole genome shotgun (WGS) entry which is preliminary data.</text>
</comment>
<keyword evidence="2" id="KW-1185">Reference proteome</keyword>
<dbReference type="AlphaFoldDB" id="A0A562RVY5"/>
<dbReference type="Gene3D" id="2.60.300.12">
    <property type="entry name" value="HesB-like domain"/>
    <property type="match status" value="1"/>
</dbReference>
<dbReference type="Proteomes" id="UP000318307">
    <property type="component" value="Unassembled WGS sequence"/>
</dbReference>
<evidence type="ECO:0000313" key="2">
    <source>
        <dbReference type="Proteomes" id="UP000318307"/>
    </source>
</evidence>